<comment type="caution">
    <text evidence="18">The sequence shown here is derived from an EMBL/GenBank/DDBJ whole genome shotgun (WGS) entry which is preliminary data.</text>
</comment>
<dbReference type="InterPro" id="IPR038376">
    <property type="entry name" value="ATP_synth_asu_C_sf"/>
</dbReference>
<evidence type="ECO:0000256" key="8">
    <source>
        <dbReference type="ARBA" id="ARBA00022967"/>
    </source>
</evidence>
<dbReference type="EC" id="7.1.2.2" evidence="14"/>
<dbReference type="InterPro" id="IPR005294">
    <property type="entry name" value="ATP_synth_F1_asu"/>
</dbReference>
<feature type="domain" description="ATP synthase alpha subunit C-terminal" evidence="16">
    <location>
        <begin position="371"/>
        <end position="493"/>
    </location>
</feature>
<evidence type="ECO:0000259" key="16">
    <source>
        <dbReference type="Pfam" id="PF00306"/>
    </source>
</evidence>
<dbReference type="CDD" id="cd01132">
    <property type="entry name" value="F1-ATPase_alpha_CD"/>
    <property type="match status" value="1"/>
</dbReference>
<dbReference type="HAMAP" id="MF_01346">
    <property type="entry name" value="ATP_synth_alpha_bact"/>
    <property type="match status" value="1"/>
</dbReference>
<reference evidence="18 19" key="1">
    <citation type="journal article" date="2017" name="Water Res.">
        <title>Discovery and metagenomic analysis of an anammox bacterial enrichment related to Candidatus "Brocadia caroliniensis" in a full-scale glycerol-fed nitritation-denitritation separate centrate treatment process.</title>
        <authorList>
            <person name="Park H."/>
            <person name="Brotto A.C."/>
            <person name="van Loosdrecht M.C."/>
            <person name="Chandran K."/>
        </authorList>
    </citation>
    <scope>NUCLEOTIDE SEQUENCE [LARGE SCALE GENOMIC DNA]</scope>
    <source>
        <strain evidence="18">26THWARD</strain>
    </source>
</reference>
<evidence type="ECO:0000256" key="13">
    <source>
        <dbReference type="ARBA" id="ARBA00026013"/>
    </source>
</evidence>
<dbReference type="InterPro" id="IPR023366">
    <property type="entry name" value="ATP_synth_asu-like_sf"/>
</dbReference>
<comment type="similarity">
    <text evidence="3 14">Belongs to the ATPase alpha/beta chains family.</text>
</comment>
<keyword evidence="7 14" id="KW-0067">ATP-binding</keyword>
<evidence type="ECO:0000256" key="3">
    <source>
        <dbReference type="ARBA" id="ARBA00008936"/>
    </source>
</evidence>
<dbReference type="Gene3D" id="1.20.150.20">
    <property type="entry name" value="ATP synthase alpha/beta chain, C-terminal domain"/>
    <property type="match status" value="1"/>
</dbReference>
<name>A0A1V4AUJ9_9BACT</name>
<dbReference type="InterPro" id="IPR000793">
    <property type="entry name" value="ATP_synth_asu_C"/>
</dbReference>
<comment type="subcellular location">
    <subcellularLocation>
        <location evidence="14">Cell membrane</location>
        <topology evidence="14">Peripheral membrane protein</topology>
    </subcellularLocation>
    <subcellularLocation>
        <location evidence="2">Membrane</location>
    </subcellularLocation>
</comment>
<dbReference type="CDD" id="cd18113">
    <property type="entry name" value="ATP-synt_F1_alpha_C"/>
    <property type="match status" value="1"/>
</dbReference>
<protein>
    <recommendedName>
        <fullName evidence="14">ATP synthase subunit alpha</fullName>
        <ecNumber evidence="14">7.1.2.2</ecNumber>
    </recommendedName>
    <alternativeName>
        <fullName evidence="14">ATP synthase F1 sector subunit alpha</fullName>
    </alternativeName>
    <alternativeName>
        <fullName evidence="14">F-ATPase subunit alpha</fullName>
    </alternativeName>
</protein>
<dbReference type="InterPro" id="IPR036121">
    <property type="entry name" value="ATPase_F1/V1/A1_a/bsu_N_sf"/>
</dbReference>
<evidence type="ECO:0000256" key="7">
    <source>
        <dbReference type="ARBA" id="ARBA00022840"/>
    </source>
</evidence>
<dbReference type="CDD" id="cd18116">
    <property type="entry name" value="ATP-synt_F1_alpha_N"/>
    <property type="match status" value="1"/>
</dbReference>
<dbReference type="PROSITE" id="PS00152">
    <property type="entry name" value="ATPASE_ALPHA_BETA"/>
    <property type="match status" value="1"/>
</dbReference>
<dbReference type="FunFam" id="3.40.50.300:FF:000002">
    <property type="entry name" value="ATP synthase subunit alpha"/>
    <property type="match status" value="1"/>
</dbReference>
<keyword evidence="8 14" id="KW-1278">Translocase</keyword>
<dbReference type="STRING" id="1004156.AYP45_07290"/>
<evidence type="ECO:0000256" key="6">
    <source>
        <dbReference type="ARBA" id="ARBA00022781"/>
    </source>
</evidence>
<evidence type="ECO:0000256" key="1">
    <source>
        <dbReference type="ARBA" id="ARBA00003784"/>
    </source>
</evidence>
<dbReference type="Proteomes" id="UP000189681">
    <property type="component" value="Unassembled WGS sequence"/>
</dbReference>
<evidence type="ECO:0000259" key="15">
    <source>
        <dbReference type="Pfam" id="PF00006"/>
    </source>
</evidence>
<dbReference type="GO" id="GO:0045259">
    <property type="term" value="C:proton-transporting ATP synthase complex"/>
    <property type="evidence" value="ECO:0007669"/>
    <property type="project" value="UniProtKB-KW"/>
</dbReference>
<dbReference type="InterPro" id="IPR004100">
    <property type="entry name" value="ATPase_F1/V1/A1_a/bsu_N"/>
</dbReference>
<keyword evidence="9 14" id="KW-0406">Ion transport</keyword>
<dbReference type="GO" id="GO:0043531">
    <property type="term" value="F:ADP binding"/>
    <property type="evidence" value="ECO:0007669"/>
    <property type="project" value="TreeGrafter"/>
</dbReference>
<dbReference type="EMBL" id="AYTS01000061">
    <property type="protein sequence ID" value="OOP56802.1"/>
    <property type="molecule type" value="Genomic_DNA"/>
</dbReference>
<evidence type="ECO:0000256" key="12">
    <source>
        <dbReference type="ARBA" id="ARBA00023310"/>
    </source>
</evidence>
<dbReference type="NCBIfam" id="NF009884">
    <property type="entry name" value="PRK13343.1"/>
    <property type="match status" value="1"/>
</dbReference>
<dbReference type="NCBIfam" id="TIGR00962">
    <property type="entry name" value="atpA"/>
    <property type="match status" value="1"/>
</dbReference>
<dbReference type="SUPFAM" id="SSF52540">
    <property type="entry name" value="P-loop containing nucleoside triphosphate hydrolases"/>
    <property type="match status" value="1"/>
</dbReference>
<proteinExistence type="inferred from homology"/>
<comment type="subunit">
    <text evidence="13">F-type ATPases have 2 components, CF(1) - the catalytic core - and CF(0) - the membrane proton channel. CF(1) has five subunits: alpha(3), beta(3), gamma(1), delta(1), epsilon(1). CF(0) has four main subunits: a(1), b(1), b'(1) and c(9-12).</text>
</comment>
<gene>
    <name evidence="14" type="primary">atpA</name>
    <name evidence="18" type="ORF">AYP45_07290</name>
</gene>
<dbReference type="Gene3D" id="2.40.30.20">
    <property type="match status" value="1"/>
</dbReference>
<organism evidence="18 19">
    <name type="scientific">Candidatus Brocadia carolinensis</name>
    <dbReference type="NCBI Taxonomy" id="1004156"/>
    <lineage>
        <taxon>Bacteria</taxon>
        <taxon>Pseudomonadati</taxon>
        <taxon>Planctomycetota</taxon>
        <taxon>Candidatus Brocadiia</taxon>
        <taxon>Candidatus Brocadiales</taxon>
        <taxon>Candidatus Brocadiaceae</taxon>
        <taxon>Candidatus Brocadia</taxon>
    </lineage>
</organism>
<dbReference type="Pfam" id="PF02874">
    <property type="entry name" value="ATP-synt_ab_N"/>
    <property type="match status" value="1"/>
</dbReference>
<feature type="site" description="Required for activity" evidence="14">
    <location>
        <position position="362"/>
    </location>
</feature>
<feature type="binding site" evidence="14">
    <location>
        <begin position="169"/>
        <end position="176"/>
    </location>
    <ligand>
        <name>ATP</name>
        <dbReference type="ChEBI" id="CHEBI:30616"/>
    </ligand>
</feature>
<sequence length="498" mass="55324">MEKELTVFWDKVKEKAKTSRFSIEVTEEGKVLAVGDGIVHIAGLRDAKLYELIKFEGGDEGIVFDLDINSIGVVLLTERNGIRAGDKAYKTEQIASVKVSEELLGRVLDALGNPVDNGPKPEQTTTYPVEREAPTLLQREFITEPLYTGIKVIDSMLAIGKGQRELIIGDSSTGKTSIAVDTVINQKNSEVISVFVVIGQKKSQVLKILEEVKRYGDFSKTIFVIADASNSPGLQYIAPYSATAIAEYFLDKGKDVLVVYDDLTKHADAYRSLSLLLKRPPGREAYPGDIFFIHSRLLERSAKLNQKNGGGSITTLPIVETQQGRISSYIPTNLISITDGQIYLDSFLFNKGIRPAVDVSKSVSRIGGKAQVEAMKAVAERLKIDYSRFTEVEVFTKFGAHLEEETAKLIRRGERLREILKQPQFHPFTLEDEVLSFVILESGILDTIDNASVEKVCEEIINKTKATFPEIINTMKRDGLLGKKDLDTLKDFIVKERA</sequence>
<evidence type="ECO:0000256" key="2">
    <source>
        <dbReference type="ARBA" id="ARBA00004370"/>
    </source>
</evidence>
<dbReference type="InterPro" id="IPR000194">
    <property type="entry name" value="ATPase_F1/V1/A1_a/bsu_nucl-bd"/>
</dbReference>
<dbReference type="GO" id="GO:0005886">
    <property type="term" value="C:plasma membrane"/>
    <property type="evidence" value="ECO:0007669"/>
    <property type="project" value="UniProtKB-SubCell"/>
</dbReference>
<feature type="domain" description="ATPase F1/V1/A1 complex alpha/beta subunit N-terminal" evidence="17">
    <location>
        <begin position="27"/>
        <end position="91"/>
    </location>
</feature>
<evidence type="ECO:0000256" key="11">
    <source>
        <dbReference type="ARBA" id="ARBA00023196"/>
    </source>
</evidence>
<keyword evidence="5 14" id="KW-0547">Nucleotide-binding</keyword>
<evidence type="ECO:0000256" key="14">
    <source>
        <dbReference type="HAMAP-Rule" id="MF_01346"/>
    </source>
</evidence>
<dbReference type="PANTHER" id="PTHR48082">
    <property type="entry name" value="ATP SYNTHASE SUBUNIT ALPHA, MITOCHONDRIAL"/>
    <property type="match status" value="1"/>
</dbReference>
<dbReference type="PANTHER" id="PTHR48082:SF2">
    <property type="entry name" value="ATP SYNTHASE SUBUNIT ALPHA, MITOCHONDRIAL"/>
    <property type="match status" value="1"/>
</dbReference>
<keyword evidence="11 14" id="KW-0139">CF(1)</keyword>
<accession>A0A1V4AUJ9</accession>
<evidence type="ECO:0000256" key="5">
    <source>
        <dbReference type="ARBA" id="ARBA00022741"/>
    </source>
</evidence>
<evidence type="ECO:0000256" key="9">
    <source>
        <dbReference type="ARBA" id="ARBA00023065"/>
    </source>
</evidence>
<evidence type="ECO:0000313" key="18">
    <source>
        <dbReference type="EMBL" id="OOP56802.1"/>
    </source>
</evidence>
<dbReference type="GO" id="GO:0046933">
    <property type="term" value="F:proton-transporting ATP synthase activity, rotational mechanism"/>
    <property type="evidence" value="ECO:0007669"/>
    <property type="project" value="UniProtKB-UniRule"/>
</dbReference>
<dbReference type="InterPro" id="IPR033732">
    <property type="entry name" value="ATP_synth_F1_a_nt-bd_dom"/>
</dbReference>
<comment type="function">
    <text evidence="1 14">Produces ATP from ADP in the presence of a proton gradient across the membrane. The alpha chain is a regulatory subunit.</text>
</comment>
<keyword evidence="10 14" id="KW-0472">Membrane</keyword>
<dbReference type="AlphaFoldDB" id="A0A1V4AUJ9"/>
<keyword evidence="12 14" id="KW-0066">ATP synthesis</keyword>
<evidence type="ECO:0000313" key="19">
    <source>
        <dbReference type="Proteomes" id="UP000189681"/>
    </source>
</evidence>
<dbReference type="GO" id="GO:0005524">
    <property type="term" value="F:ATP binding"/>
    <property type="evidence" value="ECO:0007669"/>
    <property type="project" value="UniProtKB-UniRule"/>
</dbReference>
<keyword evidence="4 14" id="KW-0813">Transport</keyword>
<evidence type="ECO:0000256" key="4">
    <source>
        <dbReference type="ARBA" id="ARBA00022448"/>
    </source>
</evidence>
<dbReference type="Pfam" id="PF00006">
    <property type="entry name" value="ATP-synt_ab"/>
    <property type="match status" value="1"/>
</dbReference>
<dbReference type="Pfam" id="PF00306">
    <property type="entry name" value="ATP-synt_ab_C"/>
    <property type="match status" value="1"/>
</dbReference>
<dbReference type="SUPFAM" id="SSF47917">
    <property type="entry name" value="C-terminal domain of alpha and beta subunits of F1 ATP synthase"/>
    <property type="match status" value="1"/>
</dbReference>
<dbReference type="InterPro" id="IPR020003">
    <property type="entry name" value="ATPase_a/bsu_AS"/>
</dbReference>
<keyword evidence="14" id="KW-1003">Cell membrane</keyword>
<dbReference type="InterPro" id="IPR027417">
    <property type="entry name" value="P-loop_NTPase"/>
</dbReference>
<keyword evidence="6 14" id="KW-0375">Hydrogen ion transport</keyword>
<evidence type="ECO:0000259" key="17">
    <source>
        <dbReference type="Pfam" id="PF02874"/>
    </source>
</evidence>
<dbReference type="SUPFAM" id="SSF50615">
    <property type="entry name" value="N-terminal domain of alpha and beta subunits of F1 ATP synthase"/>
    <property type="match status" value="1"/>
</dbReference>
<feature type="domain" description="ATPase F1/V1/A1 complex alpha/beta subunit nucleotide-binding" evidence="15">
    <location>
        <begin position="149"/>
        <end position="364"/>
    </location>
</feature>
<dbReference type="Gene3D" id="3.40.50.300">
    <property type="entry name" value="P-loop containing nucleotide triphosphate hydrolases"/>
    <property type="match status" value="1"/>
</dbReference>
<evidence type="ECO:0000256" key="10">
    <source>
        <dbReference type="ARBA" id="ARBA00023136"/>
    </source>
</evidence>
<comment type="catalytic activity">
    <reaction evidence="14">
        <text>ATP + H2O + 4 H(+)(in) = ADP + phosphate + 5 H(+)(out)</text>
        <dbReference type="Rhea" id="RHEA:57720"/>
        <dbReference type="ChEBI" id="CHEBI:15377"/>
        <dbReference type="ChEBI" id="CHEBI:15378"/>
        <dbReference type="ChEBI" id="CHEBI:30616"/>
        <dbReference type="ChEBI" id="CHEBI:43474"/>
        <dbReference type="ChEBI" id="CHEBI:456216"/>
        <dbReference type="EC" id="7.1.2.2"/>
    </reaction>
</comment>